<organism evidence="2 3">
    <name type="scientific">Tsukamurella pulmonis</name>
    <dbReference type="NCBI Taxonomy" id="47312"/>
    <lineage>
        <taxon>Bacteria</taxon>
        <taxon>Bacillati</taxon>
        <taxon>Actinomycetota</taxon>
        <taxon>Actinomycetes</taxon>
        <taxon>Mycobacteriales</taxon>
        <taxon>Tsukamurellaceae</taxon>
        <taxon>Tsukamurella</taxon>
    </lineage>
</organism>
<evidence type="ECO:0000259" key="1">
    <source>
        <dbReference type="Pfam" id="PF21831"/>
    </source>
</evidence>
<reference evidence="3" key="1">
    <citation type="submission" date="2016-10" db="EMBL/GenBank/DDBJ databases">
        <authorList>
            <person name="Varghese N."/>
            <person name="Submissions S."/>
        </authorList>
    </citation>
    <scope>NUCLEOTIDE SEQUENCE [LARGE SCALE GENOMIC DNA]</scope>
    <source>
        <strain evidence="3">DSM 44142</strain>
    </source>
</reference>
<name>A0A1H1E047_9ACTN</name>
<gene>
    <name evidence="2" type="ORF">SAMN04489765_1965</name>
</gene>
<feature type="domain" description="DUF6891" evidence="1">
    <location>
        <begin position="25"/>
        <end position="215"/>
    </location>
</feature>
<protein>
    <recommendedName>
        <fullName evidence="1">DUF6891 domain-containing protein</fullName>
    </recommendedName>
</protein>
<dbReference type="STRING" id="47312.SAMN04489765_1965"/>
<dbReference type="Pfam" id="PF21831">
    <property type="entry name" value="DUF6891"/>
    <property type="match status" value="1"/>
</dbReference>
<accession>A0A1H1E047</accession>
<evidence type="ECO:0000313" key="2">
    <source>
        <dbReference type="EMBL" id="SDQ81868.1"/>
    </source>
</evidence>
<proteinExistence type="predicted"/>
<dbReference type="Proteomes" id="UP000183053">
    <property type="component" value="Unassembled WGS sequence"/>
</dbReference>
<dbReference type="OrthoDB" id="5515732at2"/>
<dbReference type="AlphaFoldDB" id="A0A1H1E047"/>
<dbReference type="RefSeq" id="WP_068565711.1">
    <property type="nucleotide sequence ID" value="NZ_FNLF01000002.1"/>
</dbReference>
<dbReference type="InterPro" id="IPR054186">
    <property type="entry name" value="DUF6891"/>
</dbReference>
<keyword evidence="3" id="KW-1185">Reference proteome</keyword>
<dbReference type="EMBL" id="FNLF01000002">
    <property type="protein sequence ID" value="SDQ81868.1"/>
    <property type="molecule type" value="Genomic_DNA"/>
</dbReference>
<sequence>MIAPSNPNAVPDDAALPPLGLGAEDAEALRTEIWSLLVVGRDDPEEFAEYAAEEYDLSPEQLIAAFRGLREARIRQQAGFGGLRSRTTAAFAELAEHGILARGDFTCCGTCAAAEIGDERDESRHWSGYVYFHSQDTEGLIETGSTYIGYGAFPPADFDEVAYADLSDAEKRAGYAADVTRMLDEVVFPVLRRHGIEPEWNRDLGTRVLLANADWYVPIGPGA</sequence>
<evidence type="ECO:0000313" key="3">
    <source>
        <dbReference type="Proteomes" id="UP000183053"/>
    </source>
</evidence>